<dbReference type="Proteomes" id="UP000258927">
    <property type="component" value="Chromosome"/>
</dbReference>
<organism evidence="1 2">
    <name type="scientific">Maritalea myrionectae</name>
    <dbReference type="NCBI Taxonomy" id="454601"/>
    <lineage>
        <taxon>Bacteria</taxon>
        <taxon>Pseudomonadati</taxon>
        <taxon>Pseudomonadota</taxon>
        <taxon>Alphaproteobacteria</taxon>
        <taxon>Hyphomicrobiales</taxon>
        <taxon>Devosiaceae</taxon>
        <taxon>Maritalea</taxon>
    </lineage>
</organism>
<dbReference type="AlphaFoldDB" id="A0A2R4MEC0"/>
<name>A0A2R4MEC0_9HYPH</name>
<evidence type="ECO:0000313" key="1">
    <source>
        <dbReference type="EMBL" id="AVX04323.1"/>
    </source>
</evidence>
<dbReference type="EMBL" id="CP021330">
    <property type="protein sequence ID" value="AVX04323.1"/>
    <property type="molecule type" value="Genomic_DNA"/>
</dbReference>
<gene>
    <name evidence="1" type="ORF">MXMO3_01798</name>
</gene>
<protein>
    <submittedName>
        <fullName evidence="1">Uncharacterized protein</fullName>
    </submittedName>
</protein>
<reference evidence="1 2" key="1">
    <citation type="submission" date="2017-05" db="EMBL/GenBank/DDBJ databases">
        <title>Genome Analysis of Maritalea myrionectae HL2708#5.</title>
        <authorList>
            <consortium name="Cotde Inc.-PKNU"/>
            <person name="Jang D."/>
            <person name="Oh H.-M."/>
        </authorList>
    </citation>
    <scope>NUCLEOTIDE SEQUENCE [LARGE SCALE GENOMIC DNA]</scope>
    <source>
        <strain evidence="1 2">HL2708#5</strain>
    </source>
</reference>
<dbReference type="KEGG" id="mmyr:MXMO3_01798"/>
<proteinExistence type="predicted"/>
<evidence type="ECO:0000313" key="2">
    <source>
        <dbReference type="Proteomes" id="UP000258927"/>
    </source>
</evidence>
<accession>A0A2R4MEC0</accession>
<sequence length="70" mass="7646">MPIVSAKDFNLSVQQDDGSLISLKPGQNPTVDPSNLKINGSVYIDGIREGRILFVLEREMAISLGVGFKR</sequence>
<keyword evidence="2" id="KW-1185">Reference proteome</keyword>